<keyword evidence="2" id="KW-0812">Transmembrane</keyword>
<dbReference type="PANTHER" id="PTHR23021:SF11">
    <property type="entry name" value="SERPENTINE RECEPTOR, CLASS T"/>
    <property type="match status" value="1"/>
</dbReference>
<feature type="compositionally biased region" description="Polar residues" evidence="1">
    <location>
        <begin position="345"/>
        <end position="354"/>
    </location>
</feature>
<dbReference type="EMBL" id="JAKKPZ010000261">
    <property type="protein sequence ID" value="KAI1697589.1"/>
    <property type="molecule type" value="Genomic_DNA"/>
</dbReference>
<feature type="region of interest" description="Disordered" evidence="1">
    <location>
        <begin position="325"/>
        <end position="354"/>
    </location>
</feature>
<dbReference type="SUPFAM" id="SSF81321">
    <property type="entry name" value="Family A G protein-coupled receptor-like"/>
    <property type="match status" value="1"/>
</dbReference>
<feature type="transmembrane region" description="Helical" evidence="2">
    <location>
        <begin position="202"/>
        <end position="221"/>
    </location>
</feature>
<feature type="transmembrane region" description="Helical" evidence="2">
    <location>
        <begin position="106"/>
        <end position="129"/>
    </location>
</feature>
<feature type="transmembrane region" description="Helical" evidence="2">
    <location>
        <begin position="242"/>
        <end position="263"/>
    </location>
</feature>
<evidence type="ECO:0000313" key="4">
    <source>
        <dbReference type="Proteomes" id="UP001201812"/>
    </source>
</evidence>
<feature type="transmembrane region" description="Helical" evidence="2">
    <location>
        <begin position="34"/>
        <end position="58"/>
    </location>
</feature>
<keyword evidence="4" id="KW-1185">Reference proteome</keyword>
<comment type="caution">
    <text evidence="3">The sequence shown here is derived from an EMBL/GenBank/DDBJ whole genome shotgun (WGS) entry which is preliminary data.</text>
</comment>
<gene>
    <name evidence="3" type="ORF">DdX_18419</name>
</gene>
<name>A0AAD4MQ49_9BILA</name>
<keyword evidence="2" id="KW-0472">Membrane</keyword>
<evidence type="ECO:0000313" key="3">
    <source>
        <dbReference type="EMBL" id="KAI1697589.1"/>
    </source>
</evidence>
<accession>A0AAD4MQ49</accession>
<dbReference type="PANTHER" id="PTHR23021">
    <property type="entry name" value="SERPENTINE RECEPTOR, CLASS T"/>
    <property type="match status" value="1"/>
</dbReference>
<dbReference type="Gene3D" id="1.20.1070.10">
    <property type="entry name" value="Rhodopsin 7-helix transmembrane proteins"/>
    <property type="match status" value="1"/>
</dbReference>
<dbReference type="Proteomes" id="UP001201812">
    <property type="component" value="Unassembled WGS sequence"/>
</dbReference>
<feature type="transmembrane region" description="Helical" evidence="2">
    <location>
        <begin position="150"/>
        <end position="173"/>
    </location>
</feature>
<keyword evidence="2" id="KW-1133">Transmembrane helix</keyword>
<sequence>MNTYLFRPDFYASRYNCNVFSVDQWTEFGHKNPTLGICFWIIGVSTLALYIPFMAAMMQAGFRELSCYKIMFYLGVVDLGNIFVGGFVTGYLTWVGAVYCAFPNLIYINGCLGLTCWCVGCMTGCLLAFNRCIDVARPDLFVKWFSGSKTWAWLLLPTIYFWSIFMFEMPLIFDSKYVTWFYDPFVEMPVHYNYDYAHTAHSINNVAVVFILCAENAYLLRSIFKMSRASHLSSTARLKRQFIIQTIIICGLIIVASSVYVYMNYFNLPPLLTTIGTLAYTGNSGSPGFVYLFLNKNLRRAVFRMLRLDVMARWKYKTRRIASMGDSPQPLNSNVISPTPPINPGQDSLSANHH</sequence>
<protein>
    <submittedName>
        <fullName evidence="3">Serpentine type 7TM GPCR chemoreceptor srt domain-containing protein</fullName>
    </submittedName>
</protein>
<evidence type="ECO:0000256" key="2">
    <source>
        <dbReference type="SAM" id="Phobius"/>
    </source>
</evidence>
<reference evidence="3" key="1">
    <citation type="submission" date="2022-01" db="EMBL/GenBank/DDBJ databases">
        <title>Genome Sequence Resource for Two Populations of Ditylenchus destructor, the Migratory Endoparasitic Phytonematode.</title>
        <authorList>
            <person name="Zhang H."/>
            <person name="Lin R."/>
            <person name="Xie B."/>
        </authorList>
    </citation>
    <scope>NUCLEOTIDE SEQUENCE</scope>
    <source>
        <strain evidence="3">BazhouSP</strain>
    </source>
</reference>
<feature type="transmembrane region" description="Helical" evidence="2">
    <location>
        <begin position="70"/>
        <end position="94"/>
    </location>
</feature>
<organism evidence="3 4">
    <name type="scientific">Ditylenchus destructor</name>
    <dbReference type="NCBI Taxonomy" id="166010"/>
    <lineage>
        <taxon>Eukaryota</taxon>
        <taxon>Metazoa</taxon>
        <taxon>Ecdysozoa</taxon>
        <taxon>Nematoda</taxon>
        <taxon>Chromadorea</taxon>
        <taxon>Rhabditida</taxon>
        <taxon>Tylenchina</taxon>
        <taxon>Tylenchomorpha</taxon>
        <taxon>Sphaerularioidea</taxon>
        <taxon>Anguinidae</taxon>
        <taxon>Anguininae</taxon>
        <taxon>Ditylenchus</taxon>
    </lineage>
</organism>
<proteinExistence type="predicted"/>
<evidence type="ECO:0000256" key="1">
    <source>
        <dbReference type="SAM" id="MobiDB-lite"/>
    </source>
</evidence>
<dbReference type="Pfam" id="PF10321">
    <property type="entry name" value="7TM_GPCR_Srt"/>
    <property type="match status" value="1"/>
</dbReference>
<dbReference type="AlphaFoldDB" id="A0AAD4MQ49"/>
<dbReference type="InterPro" id="IPR019425">
    <property type="entry name" value="7TM_GPCR_serpentine_rcpt_Srt"/>
</dbReference>
<feature type="transmembrane region" description="Helical" evidence="2">
    <location>
        <begin position="275"/>
        <end position="294"/>
    </location>
</feature>